<dbReference type="STRING" id="151549.A0A4C1T099"/>
<dbReference type="EMBL" id="BGZK01004070">
    <property type="protein sequence ID" value="GBP06681.1"/>
    <property type="molecule type" value="Genomic_DNA"/>
</dbReference>
<feature type="region of interest" description="Disordered" evidence="8">
    <location>
        <begin position="107"/>
        <end position="222"/>
    </location>
</feature>
<comment type="caution">
    <text evidence="10">The sequence shown here is derived from an EMBL/GenBank/DDBJ whole genome shotgun (WGS) entry which is preliminary data.</text>
</comment>
<feature type="transmembrane region" description="Helical" evidence="9">
    <location>
        <begin position="492"/>
        <end position="510"/>
    </location>
</feature>
<evidence type="ECO:0000256" key="8">
    <source>
        <dbReference type="SAM" id="MobiDB-lite"/>
    </source>
</evidence>
<dbReference type="UniPathway" id="UPA00196"/>
<feature type="transmembrane region" description="Helical" evidence="9">
    <location>
        <begin position="467"/>
        <end position="486"/>
    </location>
</feature>
<feature type="region of interest" description="Disordered" evidence="8">
    <location>
        <begin position="70"/>
        <end position="91"/>
    </location>
</feature>
<evidence type="ECO:0000256" key="4">
    <source>
        <dbReference type="ARBA" id="ARBA00022502"/>
    </source>
</evidence>
<evidence type="ECO:0000313" key="11">
    <source>
        <dbReference type="Proteomes" id="UP000299102"/>
    </source>
</evidence>
<dbReference type="GO" id="GO:0000506">
    <property type="term" value="C:glycosylphosphatidylinositol-N-acetylglucosaminyltransferase (GPI-GnT) complex"/>
    <property type="evidence" value="ECO:0007669"/>
    <property type="project" value="TreeGrafter"/>
</dbReference>
<keyword evidence="7 9" id="KW-0472">Membrane</keyword>
<keyword evidence="10" id="KW-0808">Transferase</keyword>
<dbReference type="PANTHER" id="PTHR12982:SF0">
    <property type="entry name" value="PHOSPHATIDYLINOSITOL N-ACETYLGLUCOSAMINYLTRANSFERASE SUBUNIT C"/>
    <property type="match status" value="1"/>
</dbReference>
<feature type="compositionally biased region" description="Basic and acidic residues" evidence="8">
    <location>
        <begin position="140"/>
        <end position="158"/>
    </location>
</feature>
<comment type="pathway">
    <text evidence="2">Glycolipid biosynthesis; glycosylphosphatidylinositol-anchor biosynthesis.</text>
</comment>
<dbReference type="Pfam" id="PF06432">
    <property type="entry name" value="GPI2"/>
    <property type="match status" value="1"/>
</dbReference>
<comment type="similarity">
    <text evidence="3">Belongs to the PIGC family.</text>
</comment>
<protein>
    <submittedName>
        <fullName evidence="10">Phosphatidylinositol N-acetylglucosaminyltransferase subunit C</fullName>
    </submittedName>
</protein>
<dbReference type="Proteomes" id="UP000299102">
    <property type="component" value="Unassembled WGS sequence"/>
</dbReference>
<reference evidence="10 11" key="1">
    <citation type="journal article" date="2019" name="Commun. Biol.">
        <title>The bagworm genome reveals a unique fibroin gene that provides high tensile strength.</title>
        <authorList>
            <person name="Kono N."/>
            <person name="Nakamura H."/>
            <person name="Ohtoshi R."/>
            <person name="Tomita M."/>
            <person name="Numata K."/>
            <person name="Arakawa K."/>
        </authorList>
    </citation>
    <scope>NUCLEOTIDE SEQUENCE [LARGE SCALE GENOMIC DNA]</scope>
</reference>
<keyword evidence="6 9" id="KW-1133">Transmembrane helix</keyword>
<feature type="transmembrane region" description="Helical" evidence="9">
    <location>
        <begin position="389"/>
        <end position="406"/>
    </location>
</feature>
<evidence type="ECO:0000256" key="6">
    <source>
        <dbReference type="ARBA" id="ARBA00022989"/>
    </source>
</evidence>
<dbReference type="AlphaFoldDB" id="A0A4C1T099"/>
<feature type="transmembrane region" description="Helical" evidence="9">
    <location>
        <begin position="333"/>
        <end position="352"/>
    </location>
</feature>
<name>A0A4C1T099_EUMVA</name>
<keyword evidence="4" id="KW-0337">GPI-anchor biosynthesis</keyword>
<feature type="transmembrane region" description="Helical" evidence="9">
    <location>
        <begin position="364"/>
        <end position="383"/>
    </location>
</feature>
<feature type="compositionally biased region" description="Basic and acidic residues" evidence="8">
    <location>
        <begin position="167"/>
        <end position="222"/>
    </location>
</feature>
<evidence type="ECO:0000256" key="3">
    <source>
        <dbReference type="ARBA" id="ARBA00008321"/>
    </source>
</evidence>
<evidence type="ECO:0000256" key="1">
    <source>
        <dbReference type="ARBA" id="ARBA00004141"/>
    </source>
</evidence>
<gene>
    <name evidence="10" type="primary">PIGC</name>
    <name evidence="10" type="ORF">EVAR_89501_1</name>
</gene>
<dbReference type="GO" id="GO:0006506">
    <property type="term" value="P:GPI anchor biosynthetic process"/>
    <property type="evidence" value="ECO:0007669"/>
    <property type="project" value="UniProtKB-UniPathway"/>
</dbReference>
<keyword evidence="10" id="KW-0328">Glycosyltransferase</keyword>
<accession>A0A4C1T099</accession>
<organism evidence="10 11">
    <name type="scientific">Eumeta variegata</name>
    <name type="common">Bagworm moth</name>
    <name type="synonym">Eumeta japonica</name>
    <dbReference type="NCBI Taxonomy" id="151549"/>
    <lineage>
        <taxon>Eukaryota</taxon>
        <taxon>Metazoa</taxon>
        <taxon>Ecdysozoa</taxon>
        <taxon>Arthropoda</taxon>
        <taxon>Hexapoda</taxon>
        <taxon>Insecta</taxon>
        <taxon>Pterygota</taxon>
        <taxon>Neoptera</taxon>
        <taxon>Endopterygota</taxon>
        <taxon>Lepidoptera</taxon>
        <taxon>Glossata</taxon>
        <taxon>Ditrysia</taxon>
        <taxon>Tineoidea</taxon>
        <taxon>Psychidae</taxon>
        <taxon>Oiketicinae</taxon>
        <taxon>Eumeta</taxon>
    </lineage>
</organism>
<proteinExistence type="inferred from homology"/>
<keyword evidence="11" id="KW-1185">Reference proteome</keyword>
<dbReference type="InterPro" id="IPR023298">
    <property type="entry name" value="ATPase_P-typ_TM_dom_sf"/>
</dbReference>
<feature type="transmembrane region" description="Helical" evidence="9">
    <location>
        <begin position="441"/>
        <end position="460"/>
    </location>
</feature>
<sequence length="540" mass="62152">MKKNCERARSLLATRRCNGVGMDAKIVSMISTHDNSTYTNKAGEEWGALRLKLQGRNFGLLSFGEEAEEDEGEAVEFRGKPKSTHDLLNDPKLLKKTAAELELEEKVEKNVQSMKEKDIKRMETEAAVSSIRDKLKSKKEKSPDRKQEMQNDTEKAEDSDSSGEYYIGKERDIERRKERDRIRDEIKQLKKEMRGSKQEKATEEKDKSKEKDEKKEHEENELYQKYVEEQEKYRKLKENVPKKGAARSRHSNLNRKMRKKIPWVKNLYGNRDYPDNYTDGKFLEELRKNLYTEKVTLKQAVLGSFRVVNRLCLCILFSILFVYMYNDWMATDVVIYSSITISILGYATYLLYEGFDGFASHFKTVLAYLVIGYLLSPILYTLTDTVSTDTIYALAVIMMCVHLLFFDYGVPAALVSNSLSINAALFGSICLISRLSNPFDAFVLLTVSVLVFVLSPMMFLSISRGTLFPYAFVPIFFSTVLCLSAVSTILLVYFLLLVIIVSVYCPYLFVKWQKYKDNIHGPWDEAIINDSDDLEDCLNS</sequence>
<evidence type="ECO:0000256" key="7">
    <source>
        <dbReference type="ARBA" id="ARBA00023136"/>
    </source>
</evidence>
<evidence type="ECO:0000313" key="10">
    <source>
        <dbReference type="EMBL" id="GBP06681.1"/>
    </source>
</evidence>
<feature type="compositionally biased region" description="Basic and acidic residues" evidence="8">
    <location>
        <begin position="75"/>
        <end position="91"/>
    </location>
</feature>
<dbReference type="OrthoDB" id="442970at2759"/>
<keyword evidence="5 9" id="KW-0812">Transmembrane</keyword>
<feature type="compositionally biased region" description="Basic and acidic residues" evidence="8">
    <location>
        <begin position="107"/>
        <end position="124"/>
    </location>
</feature>
<dbReference type="SUPFAM" id="SSF81665">
    <property type="entry name" value="Calcium ATPase, transmembrane domain M"/>
    <property type="match status" value="1"/>
</dbReference>
<comment type="subcellular location">
    <subcellularLocation>
        <location evidence="1">Membrane</location>
        <topology evidence="1">Multi-pass membrane protein</topology>
    </subcellularLocation>
</comment>
<evidence type="ECO:0000256" key="5">
    <source>
        <dbReference type="ARBA" id="ARBA00022692"/>
    </source>
</evidence>
<evidence type="ECO:0000256" key="2">
    <source>
        <dbReference type="ARBA" id="ARBA00004687"/>
    </source>
</evidence>
<dbReference type="InterPro" id="IPR009450">
    <property type="entry name" value="Plno_GlcNAc_GPI2"/>
</dbReference>
<dbReference type="GO" id="GO:0016757">
    <property type="term" value="F:glycosyltransferase activity"/>
    <property type="evidence" value="ECO:0007669"/>
    <property type="project" value="UniProtKB-KW"/>
</dbReference>
<dbReference type="PANTHER" id="PTHR12982">
    <property type="entry name" value="PHOSPHATIDYLINOSITOL GLYCAN, CLASS C"/>
    <property type="match status" value="1"/>
</dbReference>
<feature type="transmembrane region" description="Helical" evidence="9">
    <location>
        <begin position="307"/>
        <end position="326"/>
    </location>
</feature>
<evidence type="ECO:0000256" key="9">
    <source>
        <dbReference type="SAM" id="Phobius"/>
    </source>
</evidence>